<dbReference type="PANTHER" id="PTHR43133">
    <property type="entry name" value="RNA POLYMERASE ECF-TYPE SIGMA FACTO"/>
    <property type="match status" value="1"/>
</dbReference>
<keyword evidence="2" id="KW-0805">Transcription regulation</keyword>
<dbReference type="Gene3D" id="1.10.10.10">
    <property type="entry name" value="Winged helix-like DNA-binding domain superfamily/Winged helix DNA-binding domain"/>
    <property type="match status" value="1"/>
</dbReference>
<dbReference type="CDD" id="cd06171">
    <property type="entry name" value="Sigma70_r4"/>
    <property type="match status" value="1"/>
</dbReference>
<dbReference type="SUPFAM" id="SSF88659">
    <property type="entry name" value="Sigma3 and sigma4 domains of RNA polymerase sigma factors"/>
    <property type="match status" value="1"/>
</dbReference>
<name>A0A2I0R696_9FLAO</name>
<feature type="domain" description="RNA polymerase sigma-70 region 2" evidence="5">
    <location>
        <begin position="21"/>
        <end position="88"/>
    </location>
</feature>
<dbReference type="EMBL" id="PJNI01000001">
    <property type="protein sequence ID" value="PKR82089.1"/>
    <property type="molecule type" value="Genomic_DNA"/>
</dbReference>
<dbReference type="InterPro" id="IPR013325">
    <property type="entry name" value="RNA_pol_sigma_r2"/>
</dbReference>
<reference evidence="7 8" key="1">
    <citation type="submission" date="2017-12" db="EMBL/GenBank/DDBJ databases">
        <title>The draft genome sequence of Brumimicrobium saltpan LHR20.</title>
        <authorList>
            <person name="Do Z.-J."/>
            <person name="Luo H.-R."/>
        </authorList>
    </citation>
    <scope>NUCLEOTIDE SEQUENCE [LARGE SCALE GENOMIC DNA]</scope>
    <source>
        <strain evidence="7 8">LHR20</strain>
    </source>
</reference>
<dbReference type="AlphaFoldDB" id="A0A2I0R696"/>
<dbReference type="InterPro" id="IPR014284">
    <property type="entry name" value="RNA_pol_sigma-70_dom"/>
</dbReference>
<dbReference type="Proteomes" id="UP000236654">
    <property type="component" value="Unassembled WGS sequence"/>
</dbReference>
<feature type="domain" description="RNA polymerase sigma factor 70 region 4 type 2" evidence="6">
    <location>
        <begin position="116"/>
        <end position="164"/>
    </location>
</feature>
<dbReference type="Pfam" id="PF04542">
    <property type="entry name" value="Sigma70_r2"/>
    <property type="match status" value="1"/>
</dbReference>
<dbReference type="SUPFAM" id="SSF88946">
    <property type="entry name" value="Sigma2 domain of RNA polymerase sigma factors"/>
    <property type="match status" value="1"/>
</dbReference>
<dbReference type="PANTHER" id="PTHR43133:SF46">
    <property type="entry name" value="RNA POLYMERASE SIGMA-70 FACTOR ECF SUBFAMILY"/>
    <property type="match status" value="1"/>
</dbReference>
<sequence length="178" mass="20886">MDDKTLVQKCISGNAKAQRELFNRFSPLMLGVAMRYIKDKERAEDILQDGFIKVYKNIHRFEHKGSLEGWIRRIVVNTALDHIRKYKKEQTNIELDDSPLEIVQKSDAEERLQAEVLMKIVQLLPEGYRIVFNMFAIEGYSHKEIAKHLNISESTSKSQYSRAKSVLRKTLKKYKIER</sequence>
<keyword evidence="3" id="KW-0731">Sigma factor</keyword>
<dbReference type="InterPro" id="IPR013324">
    <property type="entry name" value="RNA_pol_sigma_r3/r4-like"/>
</dbReference>
<dbReference type="InterPro" id="IPR013249">
    <property type="entry name" value="RNA_pol_sigma70_r4_t2"/>
</dbReference>
<dbReference type="InterPro" id="IPR036388">
    <property type="entry name" value="WH-like_DNA-bd_sf"/>
</dbReference>
<dbReference type="GO" id="GO:0016987">
    <property type="term" value="F:sigma factor activity"/>
    <property type="evidence" value="ECO:0007669"/>
    <property type="project" value="UniProtKB-KW"/>
</dbReference>
<evidence type="ECO:0000256" key="2">
    <source>
        <dbReference type="ARBA" id="ARBA00023015"/>
    </source>
</evidence>
<evidence type="ECO:0000313" key="8">
    <source>
        <dbReference type="Proteomes" id="UP000236654"/>
    </source>
</evidence>
<evidence type="ECO:0000259" key="5">
    <source>
        <dbReference type="Pfam" id="PF04542"/>
    </source>
</evidence>
<evidence type="ECO:0000256" key="4">
    <source>
        <dbReference type="ARBA" id="ARBA00023163"/>
    </source>
</evidence>
<dbReference type="Pfam" id="PF08281">
    <property type="entry name" value="Sigma70_r4_2"/>
    <property type="match status" value="1"/>
</dbReference>
<dbReference type="NCBIfam" id="TIGR02937">
    <property type="entry name" value="sigma70-ECF"/>
    <property type="match status" value="1"/>
</dbReference>
<dbReference type="InterPro" id="IPR007627">
    <property type="entry name" value="RNA_pol_sigma70_r2"/>
</dbReference>
<dbReference type="RefSeq" id="WP_101333235.1">
    <property type="nucleotide sequence ID" value="NZ_PJNI01000001.1"/>
</dbReference>
<evidence type="ECO:0000313" key="7">
    <source>
        <dbReference type="EMBL" id="PKR82089.1"/>
    </source>
</evidence>
<keyword evidence="8" id="KW-1185">Reference proteome</keyword>
<evidence type="ECO:0000256" key="1">
    <source>
        <dbReference type="ARBA" id="ARBA00010641"/>
    </source>
</evidence>
<dbReference type="Gene3D" id="1.10.1740.10">
    <property type="match status" value="1"/>
</dbReference>
<dbReference type="OrthoDB" id="1056775at2"/>
<evidence type="ECO:0000256" key="3">
    <source>
        <dbReference type="ARBA" id="ARBA00023082"/>
    </source>
</evidence>
<keyword evidence="4" id="KW-0804">Transcription</keyword>
<comment type="caution">
    <text evidence="7">The sequence shown here is derived from an EMBL/GenBank/DDBJ whole genome shotgun (WGS) entry which is preliminary data.</text>
</comment>
<gene>
    <name evidence="7" type="ORF">CW751_01765</name>
</gene>
<evidence type="ECO:0000259" key="6">
    <source>
        <dbReference type="Pfam" id="PF08281"/>
    </source>
</evidence>
<dbReference type="InterPro" id="IPR039425">
    <property type="entry name" value="RNA_pol_sigma-70-like"/>
</dbReference>
<dbReference type="GO" id="GO:0006352">
    <property type="term" value="P:DNA-templated transcription initiation"/>
    <property type="evidence" value="ECO:0007669"/>
    <property type="project" value="InterPro"/>
</dbReference>
<organism evidence="7 8">
    <name type="scientific">Brumimicrobium salinarum</name>
    <dbReference type="NCBI Taxonomy" id="2058658"/>
    <lineage>
        <taxon>Bacteria</taxon>
        <taxon>Pseudomonadati</taxon>
        <taxon>Bacteroidota</taxon>
        <taxon>Flavobacteriia</taxon>
        <taxon>Flavobacteriales</taxon>
        <taxon>Crocinitomicaceae</taxon>
        <taxon>Brumimicrobium</taxon>
    </lineage>
</organism>
<proteinExistence type="inferred from homology"/>
<protein>
    <submittedName>
        <fullName evidence="7">RNA polymerase subunit sigma-70</fullName>
    </submittedName>
</protein>
<accession>A0A2I0R696</accession>
<dbReference type="GO" id="GO:0003677">
    <property type="term" value="F:DNA binding"/>
    <property type="evidence" value="ECO:0007669"/>
    <property type="project" value="InterPro"/>
</dbReference>
<comment type="similarity">
    <text evidence="1">Belongs to the sigma-70 factor family. ECF subfamily.</text>
</comment>